<dbReference type="SUPFAM" id="SSF47781">
    <property type="entry name" value="RuvA domain 2-like"/>
    <property type="match status" value="1"/>
</dbReference>
<dbReference type="InterPro" id="IPR055446">
    <property type="entry name" value="RecD2_N_OB"/>
</dbReference>
<dbReference type="InterPro" id="IPR029493">
    <property type="entry name" value="RecD2-like_HHH"/>
</dbReference>
<dbReference type="InterPro" id="IPR003583">
    <property type="entry name" value="Hlx-hairpin-Hlx_DNA-bd_motif"/>
</dbReference>
<gene>
    <name evidence="5" type="primary">recD2</name>
    <name evidence="5" type="ORF">GMLC_07060</name>
</gene>
<dbReference type="Gene3D" id="3.40.50.300">
    <property type="entry name" value="P-loop containing nucleotide triphosphate hydrolases"/>
    <property type="match status" value="2"/>
</dbReference>
<dbReference type="GO" id="GO:0003677">
    <property type="term" value="F:DNA binding"/>
    <property type="evidence" value="ECO:0007669"/>
    <property type="project" value="InterPro"/>
</dbReference>
<keyword evidence="5" id="KW-0347">Helicase</keyword>
<dbReference type="Gene3D" id="1.10.10.2220">
    <property type="match status" value="1"/>
</dbReference>
<name>A0A6V8N5N1_9BACT</name>
<proteinExistence type="inferred from homology"/>
<comment type="caution">
    <text evidence="5">The sequence shown here is derived from an EMBL/GenBank/DDBJ whole genome shotgun (WGS) entry which is preliminary data.</text>
</comment>
<dbReference type="SMART" id="SM00278">
    <property type="entry name" value="HhH1"/>
    <property type="match status" value="2"/>
</dbReference>
<evidence type="ECO:0000256" key="2">
    <source>
        <dbReference type="ARBA" id="ARBA00022840"/>
    </source>
</evidence>
<dbReference type="EMBL" id="BLXZ01000001">
    <property type="protein sequence ID" value="GFO67127.1"/>
    <property type="molecule type" value="Genomic_DNA"/>
</dbReference>
<dbReference type="Pfam" id="PF13538">
    <property type="entry name" value="UvrD_C_2"/>
    <property type="match status" value="1"/>
</dbReference>
<dbReference type="Pfam" id="PF13245">
    <property type="entry name" value="AAA_19"/>
    <property type="match status" value="1"/>
</dbReference>
<dbReference type="CDD" id="cd17933">
    <property type="entry name" value="DEXSc_RecD-like"/>
    <property type="match status" value="1"/>
</dbReference>
<dbReference type="Proteomes" id="UP000587586">
    <property type="component" value="Unassembled WGS sequence"/>
</dbReference>
<dbReference type="AlphaFoldDB" id="A0A6V8N5N1"/>
<dbReference type="GO" id="GO:0006281">
    <property type="term" value="P:DNA repair"/>
    <property type="evidence" value="ECO:0007669"/>
    <property type="project" value="InterPro"/>
</dbReference>
<feature type="domain" description="Helix-hairpin-helix DNA-binding motif class 1" evidence="3">
    <location>
        <begin position="128"/>
        <end position="147"/>
    </location>
</feature>
<protein>
    <submittedName>
        <fullName evidence="5">ATP-dependent RecD-like DNA helicase</fullName>
    </submittedName>
</protein>
<dbReference type="InterPro" id="IPR050534">
    <property type="entry name" value="Coronavir_polyprotein_1ab"/>
</dbReference>
<evidence type="ECO:0000313" key="5">
    <source>
        <dbReference type="EMBL" id="GFO67127.1"/>
    </source>
</evidence>
<dbReference type="InterPro" id="IPR041451">
    <property type="entry name" value="RecD2_SH13"/>
</dbReference>
<evidence type="ECO:0000259" key="4">
    <source>
        <dbReference type="SMART" id="SM00382"/>
    </source>
</evidence>
<dbReference type="InterPro" id="IPR027785">
    <property type="entry name" value="UvrD-like_helicase_C"/>
</dbReference>
<dbReference type="NCBIfam" id="TIGR01448">
    <property type="entry name" value="recD_rel"/>
    <property type="match status" value="1"/>
</dbReference>
<dbReference type="Pfam" id="PF23139">
    <property type="entry name" value="OB_YrrC"/>
    <property type="match status" value="1"/>
</dbReference>
<dbReference type="InterPro" id="IPR006345">
    <property type="entry name" value="RecD2"/>
</dbReference>
<reference evidence="6" key="1">
    <citation type="submission" date="2020-06" db="EMBL/GenBank/DDBJ databases">
        <title>Draft genomic sequecing of Geomonas sp. Red745.</title>
        <authorList>
            <person name="Itoh H."/>
            <person name="Xu Z.X."/>
            <person name="Ushijima N."/>
            <person name="Masuda Y."/>
            <person name="Shiratori Y."/>
            <person name="Senoo K."/>
        </authorList>
    </citation>
    <scope>NUCLEOTIDE SEQUENCE [LARGE SCALE GENOMIC DNA]</scope>
    <source>
        <strain evidence="6">Red745</strain>
    </source>
</reference>
<keyword evidence="6" id="KW-1185">Reference proteome</keyword>
<dbReference type="HAMAP" id="MF_01488">
    <property type="entry name" value="RecD2"/>
    <property type="match status" value="1"/>
</dbReference>
<dbReference type="PANTHER" id="PTHR43788">
    <property type="entry name" value="DNA2/NAM7 HELICASE FAMILY MEMBER"/>
    <property type="match status" value="1"/>
</dbReference>
<dbReference type="Pfam" id="PF18335">
    <property type="entry name" value="SH3_13"/>
    <property type="match status" value="1"/>
</dbReference>
<dbReference type="GO" id="GO:0006310">
    <property type="term" value="P:DNA recombination"/>
    <property type="evidence" value="ECO:0007669"/>
    <property type="project" value="InterPro"/>
</dbReference>
<accession>A0A6V8N5N1</accession>
<dbReference type="Pfam" id="PF14520">
    <property type="entry name" value="HHH_5"/>
    <property type="match status" value="1"/>
</dbReference>
<organism evidence="5 6">
    <name type="scientific">Geomonas limicola</name>
    <dbReference type="NCBI Taxonomy" id="2740186"/>
    <lineage>
        <taxon>Bacteria</taxon>
        <taxon>Pseudomonadati</taxon>
        <taxon>Thermodesulfobacteriota</taxon>
        <taxon>Desulfuromonadia</taxon>
        <taxon>Geobacterales</taxon>
        <taxon>Geobacteraceae</taxon>
        <taxon>Geomonas</taxon>
    </lineage>
</organism>
<dbReference type="Gene3D" id="1.10.150.20">
    <property type="entry name" value="5' to 3' exonuclease, C-terminal subdomain"/>
    <property type="match status" value="1"/>
</dbReference>
<keyword evidence="1" id="KW-0547">Nucleotide-binding</keyword>
<evidence type="ECO:0000259" key="3">
    <source>
        <dbReference type="SMART" id="SM00278"/>
    </source>
</evidence>
<dbReference type="PANTHER" id="PTHR43788:SF6">
    <property type="entry name" value="DNA HELICASE B"/>
    <property type="match status" value="1"/>
</dbReference>
<dbReference type="SMART" id="SM00382">
    <property type="entry name" value="AAA"/>
    <property type="match status" value="1"/>
</dbReference>
<feature type="domain" description="Helix-hairpin-helix DNA-binding motif class 1" evidence="3">
    <location>
        <begin position="192"/>
        <end position="211"/>
    </location>
</feature>
<dbReference type="InterPro" id="IPR027417">
    <property type="entry name" value="P-loop_NTPase"/>
</dbReference>
<dbReference type="RefSeq" id="WP_183359648.1">
    <property type="nucleotide sequence ID" value="NZ_BLXZ01000001.1"/>
</dbReference>
<feature type="domain" description="AAA+ ATPase" evidence="4">
    <location>
        <begin position="344"/>
        <end position="466"/>
    </location>
</feature>
<dbReference type="GO" id="GO:0043139">
    <property type="term" value="F:5'-3' DNA helicase activity"/>
    <property type="evidence" value="ECO:0007669"/>
    <property type="project" value="InterPro"/>
</dbReference>
<dbReference type="Pfam" id="PF14490">
    <property type="entry name" value="HHH_RecD2"/>
    <property type="match status" value="1"/>
</dbReference>
<keyword evidence="2" id="KW-0067">ATP-binding</keyword>
<dbReference type="GO" id="GO:0005524">
    <property type="term" value="F:ATP binding"/>
    <property type="evidence" value="ECO:0007669"/>
    <property type="project" value="UniProtKB-KW"/>
</dbReference>
<sequence length="726" mass="78962">MKQTSFADTPAERLAGTLERVTFHSEETGFCVLRVKVTGRRELVTVTGSAASVTPGEYLECTGSWYNDKTHGLQFKATHLQVVQPTTLEGIEKYLGSGMVKGIGPHFAKKLVQAFGAQVFEVIEASPERLLELPGIGPKRTEKVAVAWVEQKAVREIMVFLQSHGLGTSRAVRIYKTYGNEAIVRVTENPYRLALDIHGVGFKTADTLARTLGIASDSPLRARAGVRHVLQELSGSGHCAAPRDDLAGQAAELLEIPRAVIDAAIDAEVAEENLVEEEISGRQCLFLMPLYRAEIGVAAGFARLTPGAPPWGEIVAERALPWVEKETGLTLSESQREAVRLALTSKVLVITGGPGVGKTTLVNSILSILAARHLRIALCAPTGRAAKRLSESTGIEAKTIHRLLEFDPQRFDFKRGRELQLETDLVVLDESSMVDVVLMNKLLPAIPDRAALLLVGDVDQLPSVGPGCVLSDVIASGAIPTVRLTEIFRQAATSKIIVNAHRINSGELPMKDETKELSDFYLIPATGPEDLYAKLMQVVTERIPKRFGLDPVRDIQVLTPMNRGGLGARSLNAELQQALNGGAEPKVTRFGTSFAPGDKVLQTVNNYDKEVFNGDIGRIVSVDLEEGNLSVEFEERLVPYEFGELDELSLAYATSIHKSQGSEYGAVVIPLALQHYTMLERNLIYTAVTRGKKLVVLIAEPKALAMAVKNHKSQRRLTKLAGRLAS</sequence>
<dbReference type="CDD" id="cd18809">
    <property type="entry name" value="SF1_C_RecD"/>
    <property type="match status" value="1"/>
</dbReference>
<dbReference type="InterPro" id="IPR010994">
    <property type="entry name" value="RuvA_2-like"/>
</dbReference>
<dbReference type="GO" id="GO:0017116">
    <property type="term" value="F:single-stranded DNA helicase activity"/>
    <property type="evidence" value="ECO:0007669"/>
    <property type="project" value="TreeGrafter"/>
</dbReference>
<dbReference type="SUPFAM" id="SSF52540">
    <property type="entry name" value="P-loop containing nucleoside triphosphate hydrolases"/>
    <property type="match status" value="1"/>
</dbReference>
<dbReference type="Gene3D" id="2.30.30.940">
    <property type="match status" value="1"/>
</dbReference>
<keyword evidence="5" id="KW-0378">Hydrolase</keyword>
<evidence type="ECO:0000256" key="1">
    <source>
        <dbReference type="ARBA" id="ARBA00022741"/>
    </source>
</evidence>
<dbReference type="InterPro" id="IPR003593">
    <property type="entry name" value="AAA+_ATPase"/>
</dbReference>
<dbReference type="GO" id="GO:0009338">
    <property type="term" value="C:exodeoxyribonuclease V complex"/>
    <property type="evidence" value="ECO:0007669"/>
    <property type="project" value="TreeGrafter"/>
</dbReference>
<evidence type="ECO:0000313" key="6">
    <source>
        <dbReference type="Proteomes" id="UP000587586"/>
    </source>
</evidence>